<dbReference type="Gene3D" id="1.10.443.10">
    <property type="entry name" value="Intergrase catalytic core"/>
    <property type="match status" value="1"/>
</dbReference>
<feature type="domain" description="Phage integrase SAM-like" evidence="5">
    <location>
        <begin position="123"/>
        <end position="209"/>
    </location>
</feature>
<comment type="similarity">
    <text evidence="1">Belongs to the 'phage' integrase family.</text>
</comment>
<keyword evidence="2" id="KW-0238">DNA-binding</keyword>
<keyword evidence="7" id="KW-1185">Reference proteome</keyword>
<dbReference type="GO" id="GO:0015074">
    <property type="term" value="P:DNA integration"/>
    <property type="evidence" value="ECO:0007669"/>
    <property type="project" value="InterPro"/>
</dbReference>
<sequence length="455" mass="53718">MNKTNYTARPYIMKSGQIMIRVRWDKKKQEVGFCVGYSIDPAKWDNKKQLVKNNTTHKIKGKTIYATEINKMIRDYLAYIEEAFTECDLHSGFMTKEHLKEYVNSKTRINKLEVLIQDDEKMSLTEIFNEFIEKRPMEGSWSNNAKYKYQQMFHQLKSYDPKIELKTLTSEKMVKFSNWYIKNDYCNRTIVKQFKILKSFLRWALRNGHKIQPGVLDFKPRLKVIPRVVTFLKFKELMHFASFEFPADKEYLSVARDMFCFMAFTSLRYSDLAALKPVNIVDGRLEIITEKTDDKLFITLNEHAQKIIDKYSWYKGETVFPVPSNQKLNDALKEAARLAGLDREIVQVYFKGNTRHEDICKFWEQISCHDARRTFVCCSLALGIPASVVMSCTGHSDYESMKPYIEVADETQKMQMEKWNNHQYKQDIIESVDKMTTEQLKEVCKFINQKIKQII</sequence>
<evidence type="ECO:0000256" key="1">
    <source>
        <dbReference type="ARBA" id="ARBA00008857"/>
    </source>
</evidence>
<dbReference type="Gene3D" id="1.10.150.130">
    <property type="match status" value="1"/>
</dbReference>
<reference evidence="6" key="1">
    <citation type="submission" date="2020-08" db="EMBL/GenBank/DDBJ databases">
        <authorList>
            <person name="Cejkova D."/>
            <person name="Kubasova T."/>
            <person name="Jahodarova E."/>
            <person name="Rychlik I."/>
        </authorList>
    </citation>
    <scope>NUCLEOTIDE SEQUENCE</scope>
    <source>
        <strain evidence="6">An824</strain>
    </source>
</reference>
<dbReference type="EMBL" id="JACJJG010000020">
    <property type="protein sequence ID" value="MBM6673371.1"/>
    <property type="molecule type" value="Genomic_DNA"/>
</dbReference>
<reference evidence="6" key="2">
    <citation type="journal article" date="2021" name="Sci. Rep.">
        <title>The distribution of antibiotic resistance genes in chicken gut microbiota commensals.</title>
        <authorList>
            <person name="Juricova H."/>
            <person name="Matiasovicova J."/>
            <person name="Kubasova T."/>
            <person name="Cejkova D."/>
            <person name="Rychlik I."/>
        </authorList>
    </citation>
    <scope>NUCLEOTIDE SEQUENCE</scope>
    <source>
        <strain evidence="6">An824</strain>
    </source>
</reference>
<evidence type="ECO:0000313" key="6">
    <source>
        <dbReference type="EMBL" id="MBM6673371.1"/>
    </source>
</evidence>
<dbReference type="PANTHER" id="PTHR30349">
    <property type="entry name" value="PHAGE INTEGRASE-RELATED"/>
    <property type="match status" value="1"/>
</dbReference>
<proteinExistence type="inferred from homology"/>
<evidence type="ECO:0000256" key="3">
    <source>
        <dbReference type="ARBA" id="ARBA00023172"/>
    </source>
</evidence>
<keyword evidence="3" id="KW-0233">DNA recombination</keyword>
<dbReference type="Pfam" id="PF13102">
    <property type="entry name" value="Phage_int_SAM_5"/>
    <property type="match status" value="1"/>
</dbReference>
<dbReference type="Pfam" id="PF00589">
    <property type="entry name" value="Phage_integrase"/>
    <property type="match status" value="1"/>
</dbReference>
<gene>
    <name evidence="6" type="ORF">H6A34_05730</name>
</gene>
<comment type="caution">
    <text evidence="6">The sequence shown here is derived from an EMBL/GenBank/DDBJ whole genome shotgun (WGS) entry which is preliminary data.</text>
</comment>
<dbReference type="CDD" id="cd01185">
    <property type="entry name" value="INTN1_C_like"/>
    <property type="match status" value="1"/>
</dbReference>
<dbReference type="InterPro" id="IPR025269">
    <property type="entry name" value="SAM-like_dom"/>
</dbReference>
<dbReference type="Proteomes" id="UP000706891">
    <property type="component" value="Unassembled WGS sequence"/>
</dbReference>
<evidence type="ECO:0000259" key="4">
    <source>
        <dbReference type="Pfam" id="PF00589"/>
    </source>
</evidence>
<organism evidence="6 7">
    <name type="scientific">Marseilla massiliensis</name>
    <dbReference type="NCBI Taxonomy" id="1841864"/>
    <lineage>
        <taxon>Bacteria</taxon>
        <taxon>Pseudomonadati</taxon>
        <taxon>Bacteroidota</taxon>
        <taxon>Bacteroidia</taxon>
        <taxon>Bacteroidales</taxon>
        <taxon>Prevotellaceae</taxon>
        <taxon>Marseilla</taxon>
    </lineage>
</organism>
<dbReference type="PANTHER" id="PTHR30349:SF64">
    <property type="entry name" value="PROPHAGE INTEGRASE INTD-RELATED"/>
    <property type="match status" value="1"/>
</dbReference>
<dbReference type="GO" id="GO:0003677">
    <property type="term" value="F:DNA binding"/>
    <property type="evidence" value="ECO:0007669"/>
    <property type="project" value="UniProtKB-KW"/>
</dbReference>
<evidence type="ECO:0000259" key="5">
    <source>
        <dbReference type="Pfam" id="PF13102"/>
    </source>
</evidence>
<dbReference type="AlphaFoldDB" id="A0A938WTE5"/>
<protein>
    <submittedName>
        <fullName evidence="6">Phage integrase SAM-like domain-containing protein</fullName>
    </submittedName>
</protein>
<dbReference type="GO" id="GO:0006310">
    <property type="term" value="P:DNA recombination"/>
    <property type="evidence" value="ECO:0007669"/>
    <property type="project" value="UniProtKB-KW"/>
</dbReference>
<dbReference type="InterPro" id="IPR010998">
    <property type="entry name" value="Integrase_recombinase_N"/>
</dbReference>
<dbReference type="RefSeq" id="WP_205104054.1">
    <property type="nucleotide sequence ID" value="NZ_JACJJG010000020.1"/>
</dbReference>
<accession>A0A938WTE5</accession>
<name>A0A938WTE5_9BACT</name>
<dbReference type="InterPro" id="IPR002104">
    <property type="entry name" value="Integrase_catalytic"/>
</dbReference>
<dbReference type="InterPro" id="IPR011010">
    <property type="entry name" value="DNA_brk_join_enz"/>
</dbReference>
<evidence type="ECO:0000313" key="7">
    <source>
        <dbReference type="Proteomes" id="UP000706891"/>
    </source>
</evidence>
<feature type="domain" description="Tyr recombinase" evidence="4">
    <location>
        <begin position="254"/>
        <end position="410"/>
    </location>
</feature>
<dbReference type="SUPFAM" id="SSF56349">
    <property type="entry name" value="DNA breaking-rejoining enzymes"/>
    <property type="match status" value="1"/>
</dbReference>
<dbReference type="InterPro" id="IPR013762">
    <property type="entry name" value="Integrase-like_cat_sf"/>
</dbReference>
<dbReference type="InterPro" id="IPR050090">
    <property type="entry name" value="Tyrosine_recombinase_XerCD"/>
</dbReference>
<evidence type="ECO:0000256" key="2">
    <source>
        <dbReference type="ARBA" id="ARBA00023125"/>
    </source>
</evidence>